<keyword evidence="5 9" id="KW-1133">Transmembrane helix</keyword>
<evidence type="ECO:0000256" key="1">
    <source>
        <dbReference type="ARBA" id="ARBA00004162"/>
    </source>
</evidence>
<sequence>MAIPVTCSQCHAEHSVHDRFAGGKVRCPDCDAQVDVPELVQTQEPADIPDVVAEVQWDDEGLGDSDLGSDNPHDAEPSSLSKTSSSSPAAAAVPVVSVGAAVATAPRVATQPAVAEEEDDDVPKRQPRQDDELDMTPMVDVTFLLLIFFMVTASFSLQKSIEMPRQQTDAPSSNPDPEETEELDSVEVQIDDRGSFLVMAADWERETPGKQNLITALKEAVPGGSDAMKLVIKVHEMAKLQALVDAMDAGTIAGYTELQVTQVEEFD</sequence>
<keyword evidence="7" id="KW-0653">Protein transport</keyword>
<dbReference type="EMBL" id="BAABRO010000003">
    <property type="protein sequence ID" value="GAA5506378.1"/>
    <property type="molecule type" value="Genomic_DNA"/>
</dbReference>
<feature type="compositionally biased region" description="Low complexity" evidence="8">
    <location>
        <begin position="77"/>
        <end position="88"/>
    </location>
</feature>
<evidence type="ECO:0000256" key="4">
    <source>
        <dbReference type="ARBA" id="ARBA00022692"/>
    </source>
</evidence>
<proteinExistence type="inferred from homology"/>
<evidence type="ECO:0000256" key="7">
    <source>
        <dbReference type="RuleBase" id="RU003879"/>
    </source>
</evidence>
<evidence type="ECO:0000256" key="8">
    <source>
        <dbReference type="SAM" id="MobiDB-lite"/>
    </source>
</evidence>
<name>A0ABP9VSB7_9BACT</name>
<evidence type="ECO:0000256" key="3">
    <source>
        <dbReference type="ARBA" id="ARBA00022475"/>
    </source>
</evidence>
<dbReference type="InterPro" id="IPR003400">
    <property type="entry name" value="ExbD"/>
</dbReference>
<comment type="subcellular location">
    <subcellularLocation>
        <location evidence="1">Cell membrane</location>
        <topology evidence="1">Single-pass membrane protein</topology>
    </subcellularLocation>
    <subcellularLocation>
        <location evidence="7">Cell membrane</location>
        <topology evidence="7">Single-pass type II membrane protein</topology>
    </subcellularLocation>
</comment>
<keyword evidence="11" id="KW-1185">Reference proteome</keyword>
<evidence type="ECO:0000313" key="11">
    <source>
        <dbReference type="Proteomes" id="UP001416858"/>
    </source>
</evidence>
<reference evidence="10 11" key="1">
    <citation type="submission" date="2024-02" db="EMBL/GenBank/DDBJ databases">
        <title>Rhodopirellula caenicola NBRC 110016.</title>
        <authorList>
            <person name="Ichikawa N."/>
            <person name="Katano-Makiyama Y."/>
            <person name="Hidaka K."/>
        </authorList>
    </citation>
    <scope>NUCLEOTIDE SEQUENCE [LARGE SCALE GENOMIC DNA]</scope>
    <source>
        <strain evidence="10 11">NBRC 110016</strain>
    </source>
</reference>
<dbReference type="Proteomes" id="UP001416858">
    <property type="component" value="Unassembled WGS sequence"/>
</dbReference>
<evidence type="ECO:0000256" key="5">
    <source>
        <dbReference type="ARBA" id="ARBA00022989"/>
    </source>
</evidence>
<feature type="compositionally biased region" description="Polar residues" evidence="8">
    <location>
        <begin position="162"/>
        <end position="175"/>
    </location>
</feature>
<evidence type="ECO:0000313" key="10">
    <source>
        <dbReference type="EMBL" id="GAA5506378.1"/>
    </source>
</evidence>
<feature type="region of interest" description="Disordered" evidence="8">
    <location>
        <begin position="60"/>
        <end position="88"/>
    </location>
</feature>
<evidence type="ECO:0000256" key="9">
    <source>
        <dbReference type="SAM" id="Phobius"/>
    </source>
</evidence>
<keyword evidence="4 7" id="KW-0812">Transmembrane</keyword>
<feature type="transmembrane region" description="Helical" evidence="9">
    <location>
        <begin position="135"/>
        <end position="157"/>
    </location>
</feature>
<evidence type="ECO:0000256" key="2">
    <source>
        <dbReference type="ARBA" id="ARBA00005811"/>
    </source>
</evidence>
<organism evidence="10 11">
    <name type="scientific">Novipirellula caenicola</name>
    <dbReference type="NCBI Taxonomy" id="1536901"/>
    <lineage>
        <taxon>Bacteria</taxon>
        <taxon>Pseudomonadati</taxon>
        <taxon>Planctomycetota</taxon>
        <taxon>Planctomycetia</taxon>
        <taxon>Pirellulales</taxon>
        <taxon>Pirellulaceae</taxon>
        <taxon>Novipirellula</taxon>
    </lineage>
</organism>
<evidence type="ECO:0000256" key="6">
    <source>
        <dbReference type="ARBA" id="ARBA00023136"/>
    </source>
</evidence>
<comment type="similarity">
    <text evidence="2 7">Belongs to the ExbD/TolR family.</text>
</comment>
<protein>
    <submittedName>
        <fullName evidence="10">Tol-Pal system protein TolR</fullName>
    </submittedName>
</protein>
<comment type="caution">
    <text evidence="10">The sequence shown here is derived from an EMBL/GenBank/DDBJ whole genome shotgun (WGS) entry which is preliminary data.</text>
</comment>
<keyword evidence="6 9" id="KW-0472">Membrane</keyword>
<dbReference type="PANTHER" id="PTHR30558:SF3">
    <property type="entry name" value="BIOPOLYMER TRANSPORT PROTEIN EXBD-RELATED"/>
    <property type="match status" value="1"/>
</dbReference>
<accession>A0ABP9VSB7</accession>
<gene>
    <name evidence="10" type="primary">tolR_2</name>
    <name evidence="10" type="ORF">Rcae01_01831</name>
</gene>
<dbReference type="PANTHER" id="PTHR30558">
    <property type="entry name" value="EXBD MEMBRANE COMPONENT OF PMF-DRIVEN MACROMOLECULE IMPORT SYSTEM"/>
    <property type="match status" value="1"/>
</dbReference>
<feature type="region of interest" description="Disordered" evidence="8">
    <location>
        <begin position="107"/>
        <end position="133"/>
    </location>
</feature>
<dbReference type="Pfam" id="PF02472">
    <property type="entry name" value="ExbD"/>
    <property type="match status" value="1"/>
</dbReference>
<keyword evidence="3" id="KW-1003">Cell membrane</keyword>
<keyword evidence="7" id="KW-0813">Transport</keyword>
<dbReference type="RefSeq" id="WP_345683330.1">
    <property type="nucleotide sequence ID" value="NZ_BAABRO010000003.1"/>
</dbReference>
<feature type="region of interest" description="Disordered" evidence="8">
    <location>
        <begin position="162"/>
        <end position="183"/>
    </location>
</feature>